<dbReference type="Pfam" id="PF06454">
    <property type="entry name" value="THH1_TOM1-3_dom"/>
    <property type="match status" value="2"/>
</dbReference>
<evidence type="ECO:0000256" key="6">
    <source>
        <dbReference type="ARBA" id="ARBA00023136"/>
    </source>
</evidence>
<feature type="transmembrane region" description="Helical" evidence="7">
    <location>
        <begin position="169"/>
        <end position="190"/>
    </location>
</feature>
<name>A0A803QET4_CANSA</name>
<comment type="similarity">
    <text evidence="2">Belongs to the plant tobamovirus multiplication TOM1 protein family.</text>
</comment>
<keyword evidence="3" id="KW-0926">Vacuole</keyword>
<dbReference type="GO" id="GO:0005774">
    <property type="term" value="C:vacuolar membrane"/>
    <property type="evidence" value="ECO:0007669"/>
    <property type="project" value="UniProtKB-SubCell"/>
</dbReference>
<dbReference type="Proteomes" id="UP000596661">
    <property type="component" value="Chromosome 9"/>
</dbReference>
<evidence type="ECO:0000256" key="7">
    <source>
        <dbReference type="SAM" id="Phobius"/>
    </source>
</evidence>
<keyword evidence="6 7" id="KW-0472">Membrane</keyword>
<accession>A0A803QET4</accession>
<feature type="transmembrane region" description="Helical" evidence="7">
    <location>
        <begin position="54"/>
        <end position="77"/>
    </location>
</feature>
<evidence type="ECO:0000256" key="5">
    <source>
        <dbReference type="ARBA" id="ARBA00022989"/>
    </source>
</evidence>
<feature type="transmembrane region" description="Helical" evidence="7">
    <location>
        <begin position="210"/>
        <end position="232"/>
    </location>
</feature>
<comment type="subcellular location">
    <subcellularLocation>
        <location evidence="1">Vacuole membrane</location>
        <topology evidence="1">Multi-pass membrane protein</topology>
    </subcellularLocation>
</comment>
<evidence type="ECO:0000256" key="1">
    <source>
        <dbReference type="ARBA" id="ARBA00004128"/>
    </source>
</evidence>
<feature type="transmembrane region" description="Helical" evidence="7">
    <location>
        <begin position="286"/>
        <end position="307"/>
    </location>
</feature>
<feature type="transmembrane region" description="Helical" evidence="7">
    <location>
        <begin position="89"/>
        <end position="112"/>
    </location>
</feature>
<dbReference type="InterPro" id="IPR009457">
    <property type="entry name" value="THH1/TOM1/TOM3_dom"/>
</dbReference>
<keyword evidence="10" id="KW-1185">Reference proteome</keyword>
<feature type="transmembrane region" description="Helical" evidence="7">
    <location>
        <begin position="244"/>
        <end position="266"/>
    </location>
</feature>
<sequence length="358" mass="40071">MIELTEEGFCFPKLLVGVNVALALVDGFIAVVSLAQLHRIHSRNRHSGWTRQKVFHLMIGSSNMGYFLYFILSLIAACEGWQCWSHSCGFVFMAFPNVLFSAAFLLLLSFWVDLCHQSDDEDDEDEESSAEESLLEKTFNERNSLNADNHNHRRCLPFRLVHVRSRQKIVILATLLAIVIMFAFAVIIWIGMGKNPIDSTVVARVYVEVFAGAMLLLAGALACYGILICLKMSKVRTERASSELWKVAGLAVVCVICFTSSAFVALLTDIPMLYHWHDQEVNGVCIFLLIVYYFVGSSMPSAFLLWVMREVPPLITAYVQPESATLTFVSDTTAAIPNPHHWTTAPSVRNQISRASPI</sequence>
<evidence type="ECO:0000313" key="9">
    <source>
        <dbReference type="EnsemblPlants" id="cds.evm.model.09.1551"/>
    </source>
</evidence>
<dbReference type="PANTHER" id="PTHR31142:SF4">
    <property type="entry name" value="OS01G0751300 PROTEIN"/>
    <property type="match status" value="1"/>
</dbReference>
<reference evidence="9" key="1">
    <citation type="submission" date="2018-11" db="EMBL/GenBank/DDBJ databases">
        <authorList>
            <person name="Grassa J C."/>
        </authorList>
    </citation>
    <scope>NUCLEOTIDE SEQUENCE [LARGE SCALE GENOMIC DNA]</scope>
</reference>
<dbReference type="OrthoDB" id="747122at2759"/>
<dbReference type="OMA" id="CERWLCW"/>
<dbReference type="InterPro" id="IPR040226">
    <property type="entry name" value="THH1/TOM1/TOM3"/>
</dbReference>
<feature type="domain" description="THH1/TOM1/TOM3" evidence="8">
    <location>
        <begin position="18"/>
        <end position="119"/>
    </location>
</feature>
<dbReference type="PANTHER" id="PTHR31142">
    <property type="entry name" value="TOBAMOVIRUS MULTIPLICATION PROTEIN 1-LIKE ISOFORM X1"/>
    <property type="match status" value="1"/>
</dbReference>
<evidence type="ECO:0000259" key="8">
    <source>
        <dbReference type="Pfam" id="PF06454"/>
    </source>
</evidence>
<evidence type="ECO:0000256" key="4">
    <source>
        <dbReference type="ARBA" id="ARBA00022692"/>
    </source>
</evidence>
<protein>
    <recommendedName>
        <fullName evidence="8">THH1/TOM1/TOM3 domain-containing protein</fullName>
    </recommendedName>
</protein>
<evidence type="ECO:0000256" key="2">
    <source>
        <dbReference type="ARBA" id="ARBA00006779"/>
    </source>
</evidence>
<dbReference type="Gramene" id="evm.model.09.1551">
    <property type="protein sequence ID" value="cds.evm.model.09.1551"/>
    <property type="gene ID" value="evm.TU.09.1551"/>
</dbReference>
<feature type="transmembrane region" description="Helical" evidence="7">
    <location>
        <begin position="14"/>
        <end position="34"/>
    </location>
</feature>
<reference evidence="9" key="2">
    <citation type="submission" date="2021-03" db="UniProtKB">
        <authorList>
            <consortium name="EnsemblPlants"/>
        </authorList>
    </citation>
    <scope>IDENTIFICATION</scope>
</reference>
<dbReference type="EnsemblPlants" id="evm.model.09.1551">
    <property type="protein sequence ID" value="cds.evm.model.09.1551"/>
    <property type="gene ID" value="evm.TU.09.1551"/>
</dbReference>
<keyword evidence="4 7" id="KW-0812">Transmembrane</keyword>
<feature type="domain" description="THH1/TOM1/TOM3" evidence="8">
    <location>
        <begin position="175"/>
        <end position="314"/>
    </location>
</feature>
<evidence type="ECO:0000256" key="3">
    <source>
        <dbReference type="ARBA" id="ARBA00022554"/>
    </source>
</evidence>
<evidence type="ECO:0000313" key="10">
    <source>
        <dbReference type="Proteomes" id="UP000596661"/>
    </source>
</evidence>
<proteinExistence type="inferred from homology"/>
<organism evidence="9 10">
    <name type="scientific">Cannabis sativa</name>
    <name type="common">Hemp</name>
    <name type="synonym">Marijuana</name>
    <dbReference type="NCBI Taxonomy" id="3483"/>
    <lineage>
        <taxon>Eukaryota</taxon>
        <taxon>Viridiplantae</taxon>
        <taxon>Streptophyta</taxon>
        <taxon>Embryophyta</taxon>
        <taxon>Tracheophyta</taxon>
        <taxon>Spermatophyta</taxon>
        <taxon>Magnoliopsida</taxon>
        <taxon>eudicotyledons</taxon>
        <taxon>Gunneridae</taxon>
        <taxon>Pentapetalae</taxon>
        <taxon>rosids</taxon>
        <taxon>fabids</taxon>
        <taxon>Rosales</taxon>
        <taxon>Cannabaceae</taxon>
        <taxon>Cannabis</taxon>
    </lineage>
</organism>
<dbReference type="AlphaFoldDB" id="A0A803QET4"/>
<dbReference type="EMBL" id="UZAU01000772">
    <property type="status" value="NOT_ANNOTATED_CDS"/>
    <property type="molecule type" value="Genomic_DNA"/>
</dbReference>
<keyword evidence="5 7" id="KW-1133">Transmembrane helix</keyword>